<feature type="compositionally biased region" description="Basic and acidic residues" evidence="7">
    <location>
        <begin position="266"/>
        <end position="277"/>
    </location>
</feature>
<dbReference type="HAMAP" id="MF_00867">
    <property type="entry name" value="KhpB"/>
    <property type="match status" value="1"/>
</dbReference>
<dbReference type="NCBIfam" id="NF041568">
    <property type="entry name" value="Jag_EloR"/>
    <property type="match status" value="1"/>
</dbReference>
<dbReference type="Pfam" id="PF14804">
    <property type="entry name" value="Jag_N"/>
    <property type="match status" value="1"/>
</dbReference>
<dbReference type="InterPro" id="IPR036867">
    <property type="entry name" value="R3H_dom_sf"/>
</dbReference>
<comment type="similarity">
    <text evidence="6">Belongs to the KhpB RNA-binding protein family.</text>
</comment>
<keyword evidence="1 6" id="KW-0963">Cytoplasm</keyword>
<evidence type="ECO:0000313" key="9">
    <source>
        <dbReference type="EMBL" id="MBC5582317.1"/>
    </source>
</evidence>
<sequence length="339" mass="36361">MSELIVTAKTVDQAIDKACAQLGLSRDEVSVEVLEMPTRRLFSSTPAKVKVTYGSEEEAPAAAEQQPEPAAEKPAPQEEKKAQPDASAKTSPAAPAAEKAEEKPAEEPAAGEKVDATVAYFKAVAAQMGVEDFTVEPVRVNGAVILRVDGPNVGALIGRRGETMEALSYLMGLAGNRAGGDYEKFGLDVAGYRGKREKDLDALARRVGAKVQKTGRSHMFEPMNPYERRIIHSAISEMEELSSESTGEGADRRVVVRSTGPNALPDKPRAPRGDRYGRGGGGKGGPRKGGRDRDRGPRREPRERPPRPQPTGDAPVVPERAPSSLDEGFDLPLYGKIEL</sequence>
<evidence type="ECO:0000313" key="10">
    <source>
        <dbReference type="Proteomes" id="UP000659630"/>
    </source>
</evidence>
<dbReference type="InterPro" id="IPR034079">
    <property type="entry name" value="R3H_KhpB"/>
</dbReference>
<comment type="function">
    <text evidence="6">A probable RNA chaperone. Forms a complex with KhpA which binds to cellular RNA and controls its expression. Plays a role in peptidoglycan (PG) homeostasis and cell length regulation.</text>
</comment>
<dbReference type="RefSeq" id="WP_186888681.1">
    <property type="nucleotide sequence ID" value="NZ_JACONZ010000005.1"/>
</dbReference>
<keyword evidence="10" id="KW-1185">Reference proteome</keyword>
<feature type="compositionally biased region" description="Basic and acidic residues" evidence="7">
    <location>
        <begin position="289"/>
        <end position="306"/>
    </location>
</feature>
<evidence type="ECO:0000256" key="1">
    <source>
        <dbReference type="ARBA" id="ARBA00022490"/>
    </source>
</evidence>
<dbReference type="PANTHER" id="PTHR35800:SF1">
    <property type="entry name" value="RNA-BINDING PROTEIN KHPB"/>
    <property type="match status" value="1"/>
</dbReference>
<keyword evidence="2 6" id="KW-0694">RNA-binding</keyword>
<keyword evidence="5 6" id="KW-0961">Cell wall biogenesis/degradation</keyword>
<protein>
    <recommendedName>
        <fullName evidence="6">RNA-binding protein KhpB</fullName>
    </recommendedName>
    <alternativeName>
        <fullName evidence="6">RNA-binding protein EloR</fullName>
    </alternativeName>
</protein>
<dbReference type="GO" id="GO:0009252">
    <property type="term" value="P:peptidoglycan biosynthetic process"/>
    <property type="evidence" value="ECO:0007669"/>
    <property type="project" value="UniProtKB-UniRule"/>
</dbReference>
<feature type="domain" description="R3H" evidence="8">
    <location>
        <begin position="194"/>
        <end position="260"/>
    </location>
</feature>
<gene>
    <name evidence="6" type="primary">khpB</name>
    <name evidence="6" type="synonym">eloR</name>
    <name evidence="9" type="ORF">H8S23_12460</name>
</gene>
<feature type="compositionally biased region" description="Low complexity" evidence="7">
    <location>
        <begin position="60"/>
        <end position="74"/>
    </location>
</feature>
<dbReference type="Pfam" id="PF13083">
    <property type="entry name" value="KH_KhpA-B"/>
    <property type="match status" value="1"/>
</dbReference>
<dbReference type="GO" id="GO:0003723">
    <property type="term" value="F:RNA binding"/>
    <property type="evidence" value="ECO:0007669"/>
    <property type="project" value="UniProtKB-UniRule"/>
</dbReference>
<dbReference type="EMBL" id="JACONZ010000005">
    <property type="protein sequence ID" value="MBC5582317.1"/>
    <property type="molecule type" value="Genomic_DNA"/>
</dbReference>
<dbReference type="InterPro" id="IPR032782">
    <property type="entry name" value="KhpB_N"/>
</dbReference>
<dbReference type="Gene3D" id="3.30.1370.50">
    <property type="entry name" value="R3H-like domain"/>
    <property type="match status" value="1"/>
</dbReference>
<name>A0A923REJ2_9FIRM</name>
<dbReference type="GO" id="GO:0005737">
    <property type="term" value="C:cytoplasm"/>
    <property type="evidence" value="ECO:0007669"/>
    <property type="project" value="UniProtKB-SubCell"/>
</dbReference>
<comment type="domain">
    <text evidence="6">Has an N-terminal Jag-N domain and 2 RNA-binding domains (KH and R3H).</text>
</comment>
<proteinExistence type="inferred from homology"/>
<dbReference type="Gene3D" id="3.30.300.20">
    <property type="match status" value="1"/>
</dbReference>
<dbReference type="Gene3D" id="3.30.30.80">
    <property type="entry name" value="probable RNA-binding protein from clostridium symbiosum atcc 14940"/>
    <property type="match status" value="1"/>
</dbReference>
<evidence type="ECO:0000259" key="8">
    <source>
        <dbReference type="PROSITE" id="PS51061"/>
    </source>
</evidence>
<feature type="compositionally biased region" description="Low complexity" evidence="7">
    <location>
        <begin position="84"/>
        <end position="97"/>
    </location>
</feature>
<dbReference type="InterPro" id="IPR001374">
    <property type="entry name" value="R3H_dom"/>
</dbReference>
<comment type="subcellular location">
    <subcellularLocation>
        <location evidence="6">Cytoplasm</location>
    </subcellularLocation>
</comment>
<dbReference type="InterPro" id="IPR039247">
    <property type="entry name" value="KhpB"/>
</dbReference>
<dbReference type="AlphaFoldDB" id="A0A923REJ2"/>
<dbReference type="SMART" id="SM00393">
    <property type="entry name" value="R3H"/>
    <property type="match status" value="1"/>
</dbReference>
<evidence type="ECO:0000256" key="7">
    <source>
        <dbReference type="SAM" id="MobiDB-lite"/>
    </source>
</evidence>
<dbReference type="SUPFAM" id="SSF82708">
    <property type="entry name" value="R3H domain"/>
    <property type="match status" value="1"/>
</dbReference>
<dbReference type="CDD" id="cd02414">
    <property type="entry name" value="KH-II_Jag"/>
    <property type="match status" value="1"/>
</dbReference>
<keyword evidence="4 6" id="KW-0143">Chaperone</keyword>
<dbReference type="PANTHER" id="PTHR35800">
    <property type="entry name" value="PROTEIN JAG"/>
    <property type="match status" value="1"/>
</dbReference>
<accession>A0A923REJ2</accession>
<evidence type="ECO:0000256" key="4">
    <source>
        <dbReference type="ARBA" id="ARBA00023186"/>
    </source>
</evidence>
<feature type="compositionally biased region" description="Basic and acidic residues" evidence="7">
    <location>
        <begin position="98"/>
        <end position="111"/>
    </location>
</feature>
<comment type="caution">
    <text evidence="9">The sequence shown here is derived from an EMBL/GenBank/DDBJ whole genome shotgun (WGS) entry which is preliminary data.</text>
</comment>
<dbReference type="InterPro" id="IPR038247">
    <property type="entry name" value="Jag_N_dom_sf"/>
</dbReference>
<dbReference type="GO" id="GO:0008360">
    <property type="term" value="P:regulation of cell shape"/>
    <property type="evidence" value="ECO:0007669"/>
    <property type="project" value="UniProtKB-KW"/>
</dbReference>
<evidence type="ECO:0000256" key="5">
    <source>
        <dbReference type="ARBA" id="ARBA00023316"/>
    </source>
</evidence>
<dbReference type="InterPro" id="IPR038008">
    <property type="entry name" value="Jag_KH"/>
</dbReference>
<feature type="region of interest" description="Disordered" evidence="7">
    <location>
        <begin position="238"/>
        <end position="339"/>
    </location>
</feature>
<dbReference type="CDD" id="cd02644">
    <property type="entry name" value="R3H_jag"/>
    <property type="match status" value="1"/>
</dbReference>
<dbReference type="PROSITE" id="PS51061">
    <property type="entry name" value="R3H"/>
    <property type="match status" value="1"/>
</dbReference>
<comment type="subunit">
    <text evidence="6">Forms a complex with KhpA.</text>
</comment>
<comment type="caution">
    <text evidence="6">Lacks conserved residue(s) required for the propagation of feature annotation.</text>
</comment>
<dbReference type="Pfam" id="PF01424">
    <property type="entry name" value="R3H"/>
    <property type="match status" value="1"/>
</dbReference>
<reference evidence="9" key="1">
    <citation type="submission" date="2020-08" db="EMBL/GenBank/DDBJ databases">
        <title>Genome public.</title>
        <authorList>
            <person name="Liu C."/>
            <person name="Sun Q."/>
        </authorList>
    </citation>
    <scope>NUCLEOTIDE SEQUENCE</scope>
    <source>
        <strain evidence="9">BX8</strain>
    </source>
</reference>
<dbReference type="GO" id="GO:0071555">
    <property type="term" value="P:cell wall organization"/>
    <property type="evidence" value="ECO:0007669"/>
    <property type="project" value="UniProtKB-KW"/>
</dbReference>
<evidence type="ECO:0000256" key="3">
    <source>
        <dbReference type="ARBA" id="ARBA00022960"/>
    </source>
</evidence>
<dbReference type="Proteomes" id="UP000659630">
    <property type="component" value="Unassembled WGS sequence"/>
</dbReference>
<keyword evidence="3 6" id="KW-0133">Cell shape</keyword>
<evidence type="ECO:0000256" key="2">
    <source>
        <dbReference type="ARBA" id="ARBA00022884"/>
    </source>
</evidence>
<feature type="region of interest" description="Disordered" evidence="7">
    <location>
        <begin position="45"/>
        <end position="111"/>
    </location>
</feature>
<organism evidence="9 10">
    <name type="scientific">Anaerofilum hominis</name>
    <dbReference type="NCBI Taxonomy" id="2763016"/>
    <lineage>
        <taxon>Bacteria</taxon>
        <taxon>Bacillati</taxon>
        <taxon>Bacillota</taxon>
        <taxon>Clostridia</taxon>
        <taxon>Eubacteriales</taxon>
        <taxon>Oscillospiraceae</taxon>
        <taxon>Anaerofilum</taxon>
    </lineage>
</organism>
<dbReference type="SMART" id="SM01245">
    <property type="entry name" value="Jag_N"/>
    <property type="match status" value="1"/>
</dbReference>
<evidence type="ECO:0000256" key="6">
    <source>
        <dbReference type="HAMAP-Rule" id="MF_00867"/>
    </source>
</evidence>
<dbReference type="InterPro" id="IPR015946">
    <property type="entry name" value="KH_dom-like_a/b"/>
</dbReference>